<organism evidence="6">
    <name type="scientific">Mycobacterium xenopi 4042</name>
    <dbReference type="NCBI Taxonomy" id="1299334"/>
    <lineage>
        <taxon>Bacteria</taxon>
        <taxon>Bacillati</taxon>
        <taxon>Actinomycetota</taxon>
        <taxon>Actinomycetes</taxon>
        <taxon>Mycobacteriales</taxon>
        <taxon>Mycobacteriaceae</taxon>
        <taxon>Mycobacterium</taxon>
    </lineage>
</organism>
<name>X8BF45_MYCXE</name>
<sequence length="92" mass="9783">MQPAAVVLDHRGRRTPGHVEAVVLLHGDQVIPQWVKISGFDGFTGSFWRGGVGDAVAHLARNNLTITGSADGIDSARPNKVTTTDFTVTVDC</sequence>
<keyword evidence="1" id="KW-1003">Cell membrane</keyword>
<keyword evidence="4" id="KW-0564">Palmitate</keyword>
<keyword evidence="5 6" id="KW-0449">Lipoprotein</keyword>
<keyword evidence="2" id="KW-0732">Signal</keyword>
<dbReference type="GO" id="GO:0016020">
    <property type="term" value="C:membrane"/>
    <property type="evidence" value="ECO:0007669"/>
    <property type="project" value="InterPro"/>
</dbReference>
<evidence type="ECO:0000256" key="3">
    <source>
        <dbReference type="ARBA" id="ARBA00023136"/>
    </source>
</evidence>
<dbReference type="EMBL" id="JAOB01000042">
    <property type="protein sequence ID" value="EUA42489.1"/>
    <property type="molecule type" value="Genomic_DNA"/>
</dbReference>
<gene>
    <name evidence="6" type="ORF">I553_6349</name>
</gene>
<evidence type="ECO:0000256" key="4">
    <source>
        <dbReference type="ARBA" id="ARBA00023139"/>
    </source>
</evidence>
<dbReference type="Pfam" id="PF05481">
    <property type="entry name" value="Myco_19_kDa"/>
    <property type="match status" value="1"/>
</dbReference>
<reference evidence="6" key="1">
    <citation type="submission" date="2014-01" db="EMBL/GenBank/DDBJ databases">
        <authorList>
            <person name="Brown-Elliot B."/>
            <person name="Wallace R."/>
            <person name="Lenaerts A."/>
            <person name="Ordway D."/>
            <person name="DeGroote M.A."/>
            <person name="Parker T."/>
            <person name="Sizemore C."/>
            <person name="Tallon L.J."/>
            <person name="Sadzewicz L.K."/>
            <person name="Sengamalay N."/>
            <person name="Fraser C.M."/>
            <person name="Hine E."/>
            <person name="Shefchek K.A."/>
            <person name="Das S.P."/>
            <person name="Tettelin H."/>
        </authorList>
    </citation>
    <scope>NUCLEOTIDE SEQUENCE [LARGE SCALE GENOMIC DNA]</scope>
    <source>
        <strain evidence="6">4042</strain>
    </source>
</reference>
<protein>
    <submittedName>
        <fullName evidence="6">Putative lipoprotein antigen</fullName>
    </submittedName>
</protein>
<accession>X8BF45</accession>
<dbReference type="AlphaFoldDB" id="X8BF45"/>
<dbReference type="InterPro" id="IPR008691">
    <property type="entry name" value="LpqH"/>
</dbReference>
<evidence type="ECO:0000256" key="5">
    <source>
        <dbReference type="ARBA" id="ARBA00023288"/>
    </source>
</evidence>
<comment type="caution">
    <text evidence="6">The sequence shown here is derived from an EMBL/GenBank/DDBJ whole genome shotgun (WGS) entry which is preliminary data.</text>
</comment>
<proteinExistence type="predicted"/>
<dbReference type="PATRIC" id="fig|1299334.3.peg.4514"/>
<keyword evidence="3" id="KW-0472">Membrane</keyword>
<evidence type="ECO:0000256" key="2">
    <source>
        <dbReference type="ARBA" id="ARBA00022729"/>
    </source>
</evidence>
<evidence type="ECO:0000313" key="6">
    <source>
        <dbReference type="EMBL" id="EUA42489.1"/>
    </source>
</evidence>
<evidence type="ECO:0000256" key="1">
    <source>
        <dbReference type="ARBA" id="ARBA00022475"/>
    </source>
</evidence>